<accession>A0AA41MX47</accession>
<sequence length="460" mass="52553">MDGCSIQNTMVLKRPSSFKKTLMKDHYEFLSVIGHGGFSQIKLARHRLTGVEVAIKIIQKVAQNRPAFSEPNILRSLDHPNVIQLFQIVETQKNFYIIMEYASGGQLFEHVPPGGMQEEEARRFFYQVTCAVAYCHDMGIVHRDLKSENFMVDARGNVKMIDFGLSTSITSEKNFHEFWGTLSHLAPEMVLSQAYEGPPVDIWSLGIILYFLLTRSRPFMAPTTHELLKLIVLGSYNIPHHVPLQARKLIQEILTLNPKERPTAKKILEHPWLTQGEQYLPPHGTKSLIKRPDPEIMTIIFDKGYDIYKTWVSLANRKFNAAMATYLILEHQKSHGESCTLQGKPVPPRVKPHPLGMDMSHLPVLPRRSSSEPNLCTFPLPSQNQLPKEAKEAEQKVTRSASLPAIPLQFLTTPDIASRPDSEQPHAKKQRWKQKEKKAKVLEAVMSNILYYMECYKCYE</sequence>
<dbReference type="GO" id="GO:0005737">
    <property type="term" value="C:cytoplasm"/>
    <property type="evidence" value="ECO:0007669"/>
    <property type="project" value="TreeGrafter"/>
</dbReference>
<dbReference type="Proteomes" id="UP001166674">
    <property type="component" value="Unassembled WGS sequence"/>
</dbReference>
<evidence type="ECO:0000256" key="5">
    <source>
        <dbReference type="ARBA" id="ARBA00022777"/>
    </source>
</evidence>
<dbReference type="AlphaFoldDB" id="A0AA41MX47"/>
<protein>
    <recommendedName>
        <fullName evidence="1">non-specific serine/threonine protein kinase</fullName>
        <ecNumber evidence="1">2.7.11.1</ecNumber>
    </recommendedName>
</protein>
<comment type="catalytic activity">
    <reaction evidence="10">
        <text>L-seryl-[protein] + ATP = O-phospho-L-seryl-[protein] + ADP + H(+)</text>
        <dbReference type="Rhea" id="RHEA:17989"/>
        <dbReference type="Rhea" id="RHEA-COMP:9863"/>
        <dbReference type="Rhea" id="RHEA-COMP:11604"/>
        <dbReference type="ChEBI" id="CHEBI:15378"/>
        <dbReference type="ChEBI" id="CHEBI:29999"/>
        <dbReference type="ChEBI" id="CHEBI:30616"/>
        <dbReference type="ChEBI" id="CHEBI:83421"/>
        <dbReference type="ChEBI" id="CHEBI:456216"/>
        <dbReference type="EC" id="2.7.11.1"/>
    </reaction>
</comment>
<dbReference type="PROSITE" id="PS50011">
    <property type="entry name" value="PROTEIN_KINASE_DOM"/>
    <property type="match status" value="1"/>
</dbReference>
<dbReference type="PROSITE" id="PS00108">
    <property type="entry name" value="PROTEIN_KINASE_ST"/>
    <property type="match status" value="1"/>
</dbReference>
<comment type="similarity">
    <text evidence="8">Belongs to the protein kinase superfamily. CAMK Ser/Thr protein kinase family. Smok subfamily.</text>
</comment>
<keyword evidence="2 12" id="KW-0723">Serine/threonine-protein kinase</keyword>
<dbReference type="EC" id="2.7.11.1" evidence="1"/>
<dbReference type="InterPro" id="IPR008271">
    <property type="entry name" value="Ser/Thr_kinase_AS"/>
</dbReference>
<dbReference type="Gene3D" id="1.10.510.10">
    <property type="entry name" value="Transferase(Phosphotransferase) domain 1"/>
    <property type="match status" value="1"/>
</dbReference>
<gene>
    <name evidence="15" type="ORF">SUZIE_153060</name>
</gene>
<evidence type="ECO:0000259" key="14">
    <source>
        <dbReference type="PROSITE" id="PS50011"/>
    </source>
</evidence>
<dbReference type="FunFam" id="1.10.510.10:FF:000571">
    <property type="entry name" value="Maternal embryonic leucine zipper kinase"/>
    <property type="match status" value="1"/>
</dbReference>
<dbReference type="GO" id="GO:0035556">
    <property type="term" value="P:intracellular signal transduction"/>
    <property type="evidence" value="ECO:0007669"/>
    <property type="project" value="TreeGrafter"/>
</dbReference>
<evidence type="ECO:0000256" key="2">
    <source>
        <dbReference type="ARBA" id="ARBA00022527"/>
    </source>
</evidence>
<dbReference type="SMART" id="SM00220">
    <property type="entry name" value="S_TKc"/>
    <property type="match status" value="1"/>
</dbReference>
<dbReference type="InterPro" id="IPR000719">
    <property type="entry name" value="Prot_kinase_dom"/>
</dbReference>
<evidence type="ECO:0000256" key="7">
    <source>
        <dbReference type="ARBA" id="ARBA00037391"/>
    </source>
</evidence>
<dbReference type="InterPro" id="IPR017441">
    <property type="entry name" value="Protein_kinase_ATP_BS"/>
</dbReference>
<dbReference type="PROSITE" id="PS00107">
    <property type="entry name" value="PROTEIN_KINASE_ATP"/>
    <property type="match status" value="1"/>
</dbReference>
<keyword evidence="4 11" id="KW-0547">Nucleotide-binding</keyword>
<evidence type="ECO:0000313" key="15">
    <source>
        <dbReference type="EMBL" id="MBZ3879462.1"/>
    </source>
</evidence>
<dbReference type="SUPFAM" id="SSF56112">
    <property type="entry name" value="Protein kinase-like (PK-like)"/>
    <property type="match status" value="1"/>
</dbReference>
<reference evidence="15" key="1">
    <citation type="submission" date="2020-03" db="EMBL/GenBank/DDBJ databases">
        <title>Studies in the Genomics of Life Span.</title>
        <authorList>
            <person name="Glass D."/>
        </authorList>
    </citation>
    <scope>NUCLEOTIDE SEQUENCE</scope>
    <source>
        <strain evidence="15">SUZIE</strain>
        <tissue evidence="15">Muscle</tissue>
    </source>
</reference>
<comment type="catalytic activity">
    <reaction evidence="9">
        <text>L-threonyl-[protein] + ATP = O-phospho-L-threonyl-[protein] + ADP + H(+)</text>
        <dbReference type="Rhea" id="RHEA:46608"/>
        <dbReference type="Rhea" id="RHEA-COMP:11060"/>
        <dbReference type="Rhea" id="RHEA-COMP:11605"/>
        <dbReference type="ChEBI" id="CHEBI:15378"/>
        <dbReference type="ChEBI" id="CHEBI:30013"/>
        <dbReference type="ChEBI" id="CHEBI:30616"/>
        <dbReference type="ChEBI" id="CHEBI:61977"/>
        <dbReference type="ChEBI" id="CHEBI:456216"/>
        <dbReference type="EC" id="2.7.11.1"/>
    </reaction>
</comment>
<dbReference type="FunFam" id="3.30.200.20:FF:000003">
    <property type="entry name" value="Non-specific serine/threonine protein kinase"/>
    <property type="match status" value="1"/>
</dbReference>
<dbReference type="CDD" id="cd14003">
    <property type="entry name" value="STKc_AMPK-like"/>
    <property type="match status" value="1"/>
</dbReference>
<evidence type="ECO:0000256" key="12">
    <source>
        <dbReference type="RuleBase" id="RU000304"/>
    </source>
</evidence>
<dbReference type="PANTHER" id="PTHR24346:SF95">
    <property type="entry name" value="SPERM MOTILITY KINASE 3A"/>
    <property type="match status" value="1"/>
</dbReference>
<evidence type="ECO:0000256" key="13">
    <source>
        <dbReference type="SAM" id="MobiDB-lite"/>
    </source>
</evidence>
<evidence type="ECO:0000256" key="10">
    <source>
        <dbReference type="ARBA" id="ARBA00048679"/>
    </source>
</evidence>
<feature type="domain" description="Protein kinase" evidence="14">
    <location>
        <begin position="27"/>
        <end position="273"/>
    </location>
</feature>
<dbReference type="InterPro" id="IPR011009">
    <property type="entry name" value="Kinase-like_dom_sf"/>
</dbReference>
<evidence type="ECO:0000313" key="16">
    <source>
        <dbReference type="Proteomes" id="UP001166674"/>
    </source>
</evidence>
<name>A0AA41MX47_SCICA</name>
<keyword evidence="16" id="KW-1185">Reference proteome</keyword>
<evidence type="ECO:0000256" key="4">
    <source>
        <dbReference type="ARBA" id="ARBA00022741"/>
    </source>
</evidence>
<dbReference type="PANTHER" id="PTHR24346">
    <property type="entry name" value="MAP/MICROTUBULE AFFINITY-REGULATING KINASE"/>
    <property type="match status" value="1"/>
</dbReference>
<feature type="binding site" evidence="11">
    <location>
        <position position="56"/>
    </location>
    <ligand>
        <name>ATP</name>
        <dbReference type="ChEBI" id="CHEBI:30616"/>
    </ligand>
</feature>
<dbReference type="GO" id="GO:0004674">
    <property type="term" value="F:protein serine/threonine kinase activity"/>
    <property type="evidence" value="ECO:0007669"/>
    <property type="project" value="UniProtKB-KW"/>
</dbReference>
<evidence type="ECO:0000256" key="9">
    <source>
        <dbReference type="ARBA" id="ARBA00047899"/>
    </source>
</evidence>
<organism evidence="15 16">
    <name type="scientific">Sciurus carolinensis</name>
    <name type="common">Eastern gray squirrel</name>
    <dbReference type="NCBI Taxonomy" id="30640"/>
    <lineage>
        <taxon>Eukaryota</taxon>
        <taxon>Metazoa</taxon>
        <taxon>Chordata</taxon>
        <taxon>Craniata</taxon>
        <taxon>Vertebrata</taxon>
        <taxon>Euteleostomi</taxon>
        <taxon>Mammalia</taxon>
        <taxon>Eutheria</taxon>
        <taxon>Euarchontoglires</taxon>
        <taxon>Glires</taxon>
        <taxon>Rodentia</taxon>
        <taxon>Sciuromorpha</taxon>
        <taxon>Sciuridae</taxon>
        <taxon>Sciurinae</taxon>
        <taxon>Sciurini</taxon>
        <taxon>Sciurus</taxon>
    </lineage>
</organism>
<dbReference type="EMBL" id="JAATJV010362700">
    <property type="protein sequence ID" value="MBZ3879462.1"/>
    <property type="molecule type" value="Genomic_DNA"/>
</dbReference>
<feature type="region of interest" description="Disordered" evidence="13">
    <location>
        <begin position="414"/>
        <end position="436"/>
    </location>
</feature>
<evidence type="ECO:0000256" key="8">
    <source>
        <dbReference type="ARBA" id="ARBA00038181"/>
    </source>
</evidence>
<dbReference type="Pfam" id="PF00069">
    <property type="entry name" value="Pkinase"/>
    <property type="match status" value="1"/>
</dbReference>
<keyword evidence="5 15" id="KW-0418">Kinase</keyword>
<feature type="compositionally biased region" description="Basic residues" evidence="13">
    <location>
        <begin position="427"/>
        <end position="436"/>
    </location>
</feature>
<keyword evidence="6 11" id="KW-0067">ATP-binding</keyword>
<evidence type="ECO:0000256" key="11">
    <source>
        <dbReference type="PROSITE-ProRule" id="PRU10141"/>
    </source>
</evidence>
<comment type="function">
    <text evidence="7">May play a role in sperm motility, especially in the regulation of flagellar function.</text>
</comment>
<dbReference type="GO" id="GO:0005524">
    <property type="term" value="F:ATP binding"/>
    <property type="evidence" value="ECO:0007669"/>
    <property type="project" value="UniProtKB-UniRule"/>
</dbReference>
<comment type="caution">
    <text evidence="15">The sequence shown here is derived from an EMBL/GenBank/DDBJ whole genome shotgun (WGS) entry which is preliminary data.</text>
</comment>
<proteinExistence type="inferred from homology"/>
<evidence type="ECO:0000256" key="1">
    <source>
        <dbReference type="ARBA" id="ARBA00012513"/>
    </source>
</evidence>
<keyword evidence="3" id="KW-0808">Transferase</keyword>
<evidence type="ECO:0000256" key="3">
    <source>
        <dbReference type="ARBA" id="ARBA00022679"/>
    </source>
</evidence>
<evidence type="ECO:0000256" key="6">
    <source>
        <dbReference type="ARBA" id="ARBA00022840"/>
    </source>
</evidence>